<dbReference type="EMBL" id="JZWV01000467">
    <property type="protein sequence ID" value="KJY31785.1"/>
    <property type="molecule type" value="Genomic_DNA"/>
</dbReference>
<dbReference type="RefSeq" id="WP_045948442.1">
    <property type="nucleotide sequence ID" value="NZ_JZWV01000467.1"/>
</dbReference>
<keyword evidence="3" id="KW-1185">Reference proteome</keyword>
<proteinExistence type="predicted"/>
<evidence type="ECO:0000313" key="3">
    <source>
        <dbReference type="Proteomes" id="UP000033551"/>
    </source>
</evidence>
<organism evidence="2 3">
    <name type="scientific">Streptomyces katrae</name>
    <dbReference type="NCBI Taxonomy" id="68223"/>
    <lineage>
        <taxon>Bacteria</taxon>
        <taxon>Bacillati</taxon>
        <taxon>Actinomycetota</taxon>
        <taxon>Actinomycetes</taxon>
        <taxon>Kitasatosporales</taxon>
        <taxon>Streptomycetaceae</taxon>
        <taxon>Streptomyces</taxon>
    </lineage>
</organism>
<sequence length="480" mass="53866">MPATPRPINVLLVGGCGHWAATENHVPAILTLQRQGFPVRVSAICDPRDPYDENLLRHMPDLLDLLRYDRPQWIRPGQSPEDLERRLDAAHAGQPFDVVIVACDPVAHYPYLYWATRRGIHVLCDKPILAAADAAWDPHAAATIDTHFNILLKAHLDHPGHLFAMPMRRRANDAFVDSSHLITEVYEKHGQALTMANFTVTGGHFRLPEEYGLGNAHGYTHGVGALAFSSYHYIDLMAWYLRLAQGPVTAVRITNHYVRRVGDYLNTGQNRPLEALLRPLSPEPAAAVGLDRRTALAEMDFAFTLELLDDAARAQGYLTYTFTSNSYSHRQVGLQEADRAGHLPFREKGRMSQFVIDLHQGPLQHVRVSKNDVVGDRYRIRLEHRRNPLIDASGGRYADTVYENAHSASTVTPQAMTAEFLRAAAGCPPDELVARRMTYLVGQTFTHRIYAAMYRLIAARHEADTEHRTTTPSLLIDIPH</sequence>
<dbReference type="Proteomes" id="UP000033551">
    <property type="component" value="Unassembled WGS sequence"/>
</dbReference>
<evidence type="ECO:0000313" key="2">
    <source>
        <dbReference type="EMBL" id="KJY31785.1"/>
    </source>
</evidence>
<reference evidence="2 3" key="1">
    <citation type="submission" date="2015-02" db="EMBL/GenBank/DDBJ databases">
        <authorList>
            <person name="Ju K.-S."/>
            <person name="Doroghazi J.R."/>
            <person name="Metcalf W."/>
        </authorList>
    </citation>
    <scope>NUCLEOTIDE SEQUENCE [LARGE SCALE GENOMIC DNA]</scope>
    <source>
        <strain evidence="2 3">NRRL ISP-5550</strain>
    </source>
</reference>
<feature type="domain" description="Gfo/Idh/MocA-like oxidoreductase N-terminal" evidence="1">
    <location>
        <begin position="9"/>
        <end position="133"/>
    </location>
</feature>
<dbReference type="PATRIC" id="fig|68223.7.peg.8059"/>
<dbReference type="AlphaFoldDB" id="A0A0F4JC51"/>
<dbReference type="Pfam" id="PF01408">
    <property type="entry name" value="GFO_IDH_MocA"/>
    <property type="match status" value="1"/>
</dbReference>
<comment type="caution">
    <text evidence="2">The sequence shown here is derived from an EMBL/GenBank/DDBJ whole genome shotgun (WGS) entry which is preliminary data.</text>
</comment>
<gene>
    <name evidence="2" type="ORF">VR44_17485</name>
</gene>
<dbReference type="SUPFAM" id="SSF51735">
    <property type="entry name" value="NAD(P)-binding Rossmann-fold domains"/>
    <property type="match status" value="1"/>
</dbReference>
<evidence type="ECO:0000259" key="1">
    <source>
        <dbReference type="Pfam" id="PF01408"/>
    </source>
</evidence>
<dbReference type="InterPro" id="IPR000683">
    <property type="entry name" value="Gfo/Idh/MocA-like_OxRdtase_N"/>
</dbReference>
<name>A0A0F4JC51_9ACTN</name>
<dbReference type="GO" id="GO:0000166">
    <property type="term" value="F:nucleotide binding"/>
    <property type="evidence" value="ECO:0007669"/>
    <property type="project" value="InterPro"/>
</dbReference>
<dbReference type="InterPro" id="IPR036291">
    <property type="entry name" value="NAD(P)-bd_dom_sf"/>
</dbReference>
<dbReference type="Gene3D" id="3.40.50.720">
    <property type="entry name" value="NAD(P)-binding Rossmann-like Domain"/>
    <property type="match status" value="1"/>
</dbReference>
<protein>
    <recommendedName>
        <fullName evidence="1">Gfo/Idh/MocA-like oxidoreductase N-terminal domain-containing protein</fullName>
    </recommendedName>
</protein>
<dbReference type="OrthoDB" id="729638at2"/>
<accession>A0A0F4JC51</accession>